<dbReference type="AlphaFoldDB" id="A0A0F9YVL6"/>
<dbReference type="EMBL" id="LAZR01000008">
    <property type="protein sequence ID" value="KKO08909.1"/>
    <property type="molecule type" value="Genomic_DNA"/>
</dbReference>
<protein>
    <recommendedName>
        <fullName evidence="2">Phosphotyrosine protein phosphatase</fullName>
    </recommendedName>
</protein>
<name>A0A0F9YVL6_9ZZZZ</name>
<proteinExistence type="predicted"/>
<dbReference type="Pfam" id="PF14085">
    <property type="entry name" value="DUF4265"/>
    <property type="match status" value="1"/>
</dbReference>
<evidence type="ECO:0008006" key="2">
    <source>
        <dbReference type="Google" id="ProtNLM"/>
    </source>
</evidence>
<dbReference type="InterPro" id="IPR025361">
    <property type="entry name" value="DUF4265"/>
</dbReference>
<gene>
    <name evidence="1" type="ORF">LCGC14_0040280</name>
</gene>
<evidence type="ECO:0000313" key="1">
    <source>
        <dbReference type="EMBL" id="KKO08909.1"/>
    </source>
</evidence>
<comment type="caution">
    <text evidence="1">The sequence shown here is derived from an EMBL/GenBank/DDBJ whole genome shotgun (WGS) entry which is preliminary data.</text>
</comment>
<reference evidence="1" key="1">
    <citation type="journal article" date="2015" name="Nature">
        <title>Complex archaea that bridge the gap between prokaryotes and eukaryotes.</title>
        <authorList>
            <person name="Spang A."/>
            <person name="Saw J.H."/>
            <person name="Jorgensen S.L."/>
            <person name="Zaremba-Niedzwiedzka K."/>
            <person name="Martijn J."/>
            <person name="Lind A.E."/>
            <person name="van Eijk R."/>
            <person name="Schleper C."/>
            <person name="Guy L."/>
            <person name="Ettema T.J."/>
        </authorList>
    </citation>
    <scope>NUCLEOTIDE SEQUENCE</scope>
</reference>
<accession>A0A0F9YVL6</accession>
<sequence>MDQAQEPIQIPLIAGYNDNNEPVVEQVSVVPVADAGRKQVTDPAALLSKAGLEQPVEFRLTKSPAFIRGLAADDRIRYPVDNPTTYELLEHSGNLSVRVFSKLNTEELDQALTPEIELIDGRIDISSPGLLVYTIHVSIGFQQIEAVLNKVLAGFPDTIWFYGNVYDPEDGVTPLNWWQDIAQSV</sequence>
<organism evidence="1">
    <name type="scientific">marine sediment metagenome</name>
    <dbReference type="NCBI Taxonomy" id="412755"/>
    <lineage>
        <taxon>unclassified sequences</taxon>
        <taxon>metagenomes</taxon>
        <taxon>ecological metagenomes</taxon>
    </lineage>
</organism>